<organism evidence="1 2">
    <name type="scientific">Rhodococcus tibetensis</name>
    <dbReference type="NCBI Taxonomy" id="2965064"/>
    <lineage>
        <taxon>Bacteria</taxon>
        <taxon>Bacillati</taxon>
        <taxon>Actinomycetota</taxon>
        <taxon>Actinomycetes</taxon>
        <taxon>Mycobacteriales</taxon>
        <taxon>Nocardiaceae</taxon>
        <taxon>Rhodococcus</taxon>
    </lineage>
</organism>
<proteinExistence type="predicted"/>
<protein>
    <recommendedName>
        <fullName evidence="3">DUF3263 domain-containing protein</fullName>
    </recommendedName>
</protein>
<reference evidence="1 2" key="1">
    <citation type="submission" date="2022-07" db="EMBL/GenBank/DDBJ databases">
        <title>Degradation activity of malathion, p-nitrophenol and potential low-temperature adaptation strategy of Rhodococcus sp. FXJ9.536.</title>
        <authorList>
            <person name="Huang J."/>
            <person name="Huang Y."/>
        </authorList>
    </citation>
    <scope>NUCLEOTIDE SEQUENCE [LARGE SCALE GENOMIC DNA]</scope>
    <source>
        <strain evidence="1 2">FXJ9.536</strain>
    </source>
</reference>
<sequence length="72" mass="8379">MYLIEFARRWAAFGGPSDEDILVQFGIDRAEFTHLLARTIDEFFWEAETVRQIVSVYQVHVPSAADRPHVTR</sequence>
<evidence type="ECO:0000313" key="1">
    <source>
        <dbReference type="EMBL" id="MCQ4118769.1"/>
    </source>
</evidence>
<dbReference type="EMBL" id="JANFQF010000004">
    <property type="protein sequence ID" value="MCQ4118769.1"/>
    <property type="molecule type" value="Genomic_DNA"/>
</dbReference>
<dbReference type="Proteomes" id="UP001524501">
    <property type="component" value="Unassembled WGS sequence"/>
</dbReference>
<name>A0ABT1Q946_9NOCA</name>
<gene>
    <name evidence="1" type="ORF">NOF53_06220</name>
</gene>
<evidence type="ECO:0008006" key="3">
    <source>
        <dbReference type="Google" id="ProtNLM"/>
    </source>
</evidence>
<comment type="caution">
    <text evidence="1">The sequence shown here is derived from an EMBL/GenBank/DDBJ whole genome shotgun (WGS) entry which is preliminary data.</text>
</comment>
<keyword evidence="2" id="KW-1185">Reference proteome</keyword>
<dbReference type="RefSeq" id="WP_255966433.1">
    <property type="nucleotide sequence ID" value="NZ_JANFQF010000004.1"/>
</dbReference>
<accession>A0ABT1Q946</accession>
<evidence type="ECO:0000313" key="2">
    <source>
        <dbReference type="Proteomes" id="UP001524501"/>
    </source>
</evidence>